<dbReference type="SMART" id="SM00382">
    <property type="entry name" value="AAA"/>
    <property type="match status" value="1"/>
</dbReference>
<evidence type="ECO:0000256" key="2">
    <source>
        <dbReference type="ARBA" id="ARBA00022475"/>
    </source>
</evidence>
<keyword evidence="3" id="KW-0997">Cell inner membrane</keyword>
<dbReference type="PROSITE" id="PS00211">
    <property type="entry name" value="ABC_TRANSPORTER_1"/>
    <property type="match status" value="1"/>
</dbReference>
<dbReference type="GO" id="GO:0016887">
    <property type="term" value="F:ATP hydrolysis activity"/>
    <property type="evidence" value="ECO:0007669"/>
    <property type="project" value="InterPro"/>
</dbReference>
<keyword evidence="6" id="KW-0067">ATP-binding</keyword>
<dbReference type="EMBL" id="FCNZ02000026">
    <property type="protein sequence ID" value="SAL75480.1"/>
    <property type="molecule type" value="Genomic_DNA"/>
</dbReference>
<proteinExistence type="predicted"/>
<keyword evidence="2" id="KW-1003">Cell membrane</keyword>
<dbReference type="Gene3D" id="3.40.50.300">
    <property type="entry name" value="P-loop containing nucleotide triphosphate hydrolases"/>
    <property type="match status" value="1"/>
</dbReference>
<dbReference type="PROSITE" id="PS50893">
    <property type="entry name" value="ABC_TRANSPORTER_2"/>
    <property type="match status" value="1"/>
</dbReference>
<evidence type="ECO:0000256" key="5">
    <source>
        <dbReference type="ARBA" id="ARBA00022748"/>
    </source>
</evidence>
<evidence type="ECO:0000259" key="9">
    <source>
        <dbReference type="PROSITE" id="PS50893"/>
    </source>
</evidence>
<dbReference type="STRING" id="326475.AWB66_05202"/>
<dbReference type="InterPro" id="IPR003439">
    <property type="entry name" value="ABC_transporter-like_ATP-bd"/>
</dbReference>
<keyword evidence="1" id="KW-0813">Transport</keyword>
<protein>
    <submittedName>
        <fullName evidence="10">ABC transporter</fullName>
    </submittedName>
</protein>
<evidence type="ECO:0000313" key="11">
    <source>
        <dbReference type="Proteomes" id="UP000054717"/>
    </source>
</evidence>
<evidence type="ECO:0000256" key="7">
    <source>
        <dbReference type="ARBA" id="ARBA00022967"/>
    </source>
</evidence>
<evidence type="ECO:0000256" key="3">
    <source>
        <dbReference type="ARBA" id="ARBA00022519"/>
    </source>
</evidence>
<organism evidence="10 11">
    <name type="scientific">Caballeronia telluris</name>
    <dbReference type="NCBI Taxonomy" id="326475"/>
    <lineage>
        <taxon>Bacteria</taxon>
        <taxon>Pseudomonadati</taxon>
        <taxon>Pseudomonadota</taxon>
        <taxon>Betaproteobacteria</taxon>
        <taxon>Burkholderiales</taxon>
        <taxon>Burkholderiaceae</taxon>
        <taxon>Caballeronia</taxon>
    </lineage>
</organism>
<name>A0A158K4N0_9BURK</name>
<sequence length="231" mass="24625">MRTMRSAGETEVSAAPTLCVAGLAFCRGGEMVFDAVDFTADAGQVLQIHGANGSGKTTLLRVLAGLLRPFHGTIRWQGVDTRKDALAWRRALAYVGHANAVSRDLTVVENLRFAARLGAAVSCDTSDAHSEHRALGRLGLAACENRLAGALSQGQQRRIAIARLLLEPKPLWLLDEPAAALDAESSRLIAACIGEHVERGGIVVMTTHLPLDTAPSATRDFSFERSESCLA</sequence>
<dbReference type="AlphaFoldDB" id="A0A158K4N0"/>
<keyword evidence="5" id="KW-0201">Cytochrome c-type biogenesis</keyword>
<dbReference type="PANTHER" id="PTHR43499">
    <property type="entry name" value="ABC TRANSPORTER I FAMILY MEMBER 1"/>
    <property type="match status" value="1"/>
</dbReference>
<comment type="caution">
    <text evidence="10">The sequence shown here is derived from an EMBL/GenBank/DDBJ whole genome shotgun (WGS) entry which is preliminary data.</text>
</comment>
<gene>
    <name evidence="10" type="ORF">AWB66_05202</name>
</gene>
<evidence type="ECO:0000256" key="1">
    <source>
        <dbReference type="ARBA" id="ARBA00022448"/>
    </source>
</evidence>
<reference evidence="10" key="1">
    <citation type="submission" date="2016-01" db="EMBL/GenBank/DDBJ databases">
        <authorList>
            <person name="Peeters Charlotte."/>
        </authorList>
    </citation>
    <scope>NUCLEOTIDE SEQUENCE</scope>
    <source>
        <strain evidence="10">LMG 22936</strain>
    </source>
</reference>
<dbReference type="RefSeq" id="WP_235021239.1">
    <property type="nucleotide sequence ID" value="NZ_FCNZ02000026.1"/>
</dbReference>
<dbReference type="SUPFAM" id="SSF52540">
    <property type="entry name" value="P-loop containing nucleoside triphosphate hydrolases"/>
    <property type="match status" value="1"/>
</dbReference>
<dbReference type="Proteomes" id="UP000054717">
    <property type="component" value="Unassembled WGS sequence"/>
</dbReference>
<dbReference type="NCBIfam" id="NF010061">
    <property type="entry name" value="PRK13538.1"/>
    <property type="match status" value="1"/>
</dbReference>
<dbReference type="InterPro" id="IPR027417">
    <property type="entry name" value="P-loop_NTPase"/>
</dbReference>
<dbReference type="GO" id="GO:0005524">
    <property type="term" value="F:ATP binding"/>
    <property type="evidence" value="ECO:0007669"/>
    <property type="project" value="UniProtKB-KW"/>
</dbReference>
<evidence type="ECO:0000256" key="4">
    <source>
        <dbReference type="ARBA" id="ARBA00022741"/>
    </source>
</evidence>
<dbReference type="PANTHER" id="PTHR43499:SF1">
    <property type="entry name" value="ABC TRANSPORTER I FAMILY MEMBER 1"/>
    <property type="match status" value="1"/>
</dbReference>
<keyword evidence="11" id="KW-1185">Reference proteome</keyword>
<dbReference type="GO" id="GO:0022857">
    <property type="term" value="F:transmembrane transporter activity"/>
    <property type="evidence" value="ECO:0007669"/>
    <property type="project" value="InterPro"/>
</dbReference>
<evidence type="ECO:0000256" key="8">
    <source>
        <dbReference type="ARBA" id="ARBA00023136"/>
    </source>
</evidence>
<dbReference type="Pfam" id="PF00005">
    <property type="entry name" value="ABC_tran"/>
    <property type="match status" value="1"/>
</dbReference>
<dbReference type="GO" id="GO:0017004">
    <property type="term" value="P:cytochrome complex assembly"/>
    <property type="evidence" value="ECO:0007669"/>
    <property type="project" value="UniProtKB-KW"/>
</dbReference>
<evidence type="ECO:0000256" key="6">
    <source>
        <dbReference type="ARBA" id="ARBA00022840"/>
    </source>
</evidence>
<dbReference type="InterPro" id="IPR005895">
    <property type="entry name" value="ABC_transptr_haem_export_CcmA"/>
</dbReference>
<dbReference type="NCBIfam" id="TIGR01189">
    <property type="entry name" value="ccmA"/>
    <property type="match status" value="1"/>
</dbReference>
<evidence type="ECO:0000313" key="10">
    <source>
        <dbReference type="EMBL" id="SAL75480.1"/>
    </source>
</evidence>
<keyword evidence="4" id="KW-0547">Nucleotide-binding</keyword>
<keyword evidence="7" id="KW-1278">Translocase</keyword>
<accession>A0A158K4N0</accession>
<keyword evidence="8" id="KW-0472">Membrane</keyword>
<dbReference type="InterPro" id="IPR003593">
    <property type="entry name" value="AAA+_ATPase"/>
</dbReference>
<feature type="domain" description="ABC transporter" evidence="9">
    <location>
        <begin position="18"/>
        <end position="231"/>
    </location>
</feature>
<dbReference type="InterPro" id="IPR017871">
    <property type="entry name" value="ABC_transporter-like_CS"/>
</dbReference>